<reference evidence="1 2" key="1">
    <citation type="submission" date="2017-05" db="EMBL/GenBank/DDBJ databases">
        <title>Genomic insights into alkan degradation activity of Oleiphilus messinensis.</title>
        <authorList>
            <person name="Kozyavkin S.A."/>
            <person name="Slesarev A.I."/>
            <person name="Golyshin P.N."/>
            <person name="Korzhenkov A."/>
            <person name="Golyshina O.N."/>
            <person name="Toshchakov S.V."/>
        </authorList>
    </citation>
    <scope>NUCLEOTIDE SEQUENCE [LARGE SCALE GENOMIC DNA]</scope>
    <source>
        <strain evidence="1 2">ME102</strain>
    </source>
</reference>
<dbReference type="AlphaFoldDB" id="A0A1Y0IGZ8"/>
<name>A0A1Y0IGZ8_9GAMM</name>
<dbReference type="InterPro" id="IPR011856">
    <property type="entry name" value="tRNA_endonuc-like_dom_sf"/>
</dbReference>
<organism evidence="1 2">
    <name type="scientific">Oleiphilus messinensis</name>
    <dbReference type="NCBI Taxonomy" id="141451"/>
    <lineage>
        <taxon>Bacteria</taxon>
        <taxon>Pseudomonadati</taxon>
        <taxon>Pseudomonadota</taxon>
        <taxon>Gammaproteobacteria</taxon>
        <taxon>Oceanospirillales</taxon>
        <taxon>Oleiphilaceae</taxon>
        <taxon>Oleiphilus</taxon>
    </lineage>
</organism>
<dbReference type="GO" id="GO:0003676">
    <property type="term" value="F:nucleic acid binding"/>
    <property type="evidence" value="ECO:0007669"/>
    <property type="project" value="InterPro"/>
</dbReference>
<dbReference type="Gene3D" id="3.40.1350.10">
    <property type="match status" value="1"/>
</dbReference>
<keyword evidence="2" id="KW-1185">Reference proteome</keyword>
<sequence length="90" mass="10433">MSHKISLLNPYPKQTDSLFELAVFSLFAWNNSVTDIHEQFLLNSEATIDIARRLGTKHSVHKVMWSNRTVDLIISFLEIVNLTLNYKNKD</sequence>
<dbReference type="Proteomes" id="UP000196027">
    <property type="component" value="Chromosome"/>
</dbReference>
<evidence type="ECO:0000313" key="1">
    <source>
        <dbReference type="EMBL" id="ARU59580.1"/>
    </source>
</evidence>
<protein>
    <submittedName>
        <fullName evidence="1">Uncharacterized protein</fullName>
    </submittedName>
</protein>
<proteinExistence type="predicted"/>
<dbReference type="InterPro" id="IPR011335">
    <property type="entry name" value="Restrct_endonuc-II-like"/>
</dbReference>
<accession>A0A1Y0IGZ8</accession>
<evidence type="ECO:0000313" key="2">
    <source>
        <dbReference type="Proteomes" id="UP000196027"/>
    </source>
</evidence>
<dbReference type="EMBL" id="CP021425">
    <property type="protein sequence ID" value="ARU59580.1"/>
    <property type="molecule type" value="Genomic_DNA"/>
</dbReference>
<gene>
    <name evidence="1" type="ORF">OLMES_5601</name>
</gene>
<dbReference type="SUPFAM" id="SSF52980">
    <property type="entry name" value="Restriction endonuclease-like"/>
    <property type="match status" value="1"/>
</dbReference>
<dbReference type="KEGG" id="ome:OLMES_5601"/>